<protein>
    <submittedName>
        <fullName evidence="2">Uncharacterized protein</fullName>
    </submittedName>
</protein>
<gene>
    <name evidence="2" type="ORF">KTQ36_00540</name>
</gene>
<proteinExistence type="predicted"/>
<dbReference type="Proteomes" id="UP000698028">
    <property type="component" value="Unassembled WGS sequence"/>
</dbReference>
<comment type="caution">
    <text evidence="2">The sequence shown here is derived from an EMBL/GenBank/DDBJ whole genome shotgun (WGS) entry which is preliminary data.</text>
</comment>
<dbReference type="RefSeq" id="WP_218631845.1">
    <property type="nucleotide sequence ID" value="NZ_JAHVAH010000001.1"/>
</dbReference>
<evidence type="ECO:0000256" key="1">
    <source>
        <dbReference type="SAM" id="Phobius"/>
    </source>
</evidence>
<dbReference type="Pfam" id="PF19744">
    <property type="entry name" value="DUF6232"/>
    <property type="match status" value="1"/>
</dbReference>
<evidence type="ECO:0000313" key="3">
    <source>
        <dbReference type="Proteomes" id="UP000698028"/>
    </source>
</evidence>
<keyword evidence="1" id="KW-1133">Transmembrane helix</keyword>
<feature type="transmembrane region" description="Helical" evidence="1">
    <location>
        <begin position="64"/>
        <end position="82"/>
    </location>
</feature>
<accession>A0ABS6V2M6</accession>
<keyword evidence="1" id="KW-0472">Membrane</keyword>
<evidence type="ECO:0000313" key="2">
    <source>
        <dbReference type="EMBL" id="MBW0143784.1"/>
    </source>
</evidence>
<dbReference type="EMBL" id="JAHVAH010000001">
    <property type="protein sequence ID" value="MBW0143784.1"/>
    <property type="molecule type" value="Genomic_DNA"/>
</dbReference>
<sequence length="132" mass="14076">MKQDQLGALSIGCDVVEIGPQDFNLDAIVNFAIETETVRKGNALLIAGLLALVGGLFFLTSPSWLEAVFVGAIGIVAYRAWLESSAPKYHLILETGSARVRAYSSRSKEQVLGLRDALEEAGGAPLEKEALS</sequence>
<keyword evidence="3" id="KW-1185">Reference proteome</keyword>
<dbReference type="InterPro" id="IPR045629">
    <property type="entry name" value="DUF6232"/>
</dbReference>
<organism evidence="2 3">
    <name type="scientific">Sphingomicrobium clamense</name>
    <dbReference type="NCBI Taxonomy" id="2851013"/>
    <lineage>
        <taxon>Bacteria</taxon>
        <taxon>Pseudomonadati</taxon>
        <taxon>Pseudomonadota</taxon>
        <taxon>Alphaproteobacteria</taxon>
        <taxon>Sphingomonadales</taxon>
        <taxon>Sphingomonadaceae</taxon>
        <taxon>Sphingomicrobium</taxon>
    </lineage>
</organism>
<feature type="transmembrane region" description="Helical" evidence="1">
    <location>
        <begin position="41"/>
        <end position="58"/>
    </location>
</feature>
<reference evidence="2 3" key="1">
    <citation type="submission" date="2021-07" db="EMBL/GenBank/DDBJ databases">
        <title>The draft genome sequence of Sphingomicrobium sp. B8.</title>
        <authorList>
            <person name="Mu L."/>
        </authorList>
    </citation>
    <scope>NUCLEOTIDE SEQUENCE [LARGE SCALE GENOMIC DNA]</scope>
    <source>
        <strain evidence="2 3">B8</strain>
    </source>
</reference>
<keyword evidence="1" id="KW-0812">Transmembrane</keyword>
<name>A0ABS6V2M6_9SPHN</name>